<dbReference type="EnsemblFungi" id="EJT80778">
    <property type="protein sequence ID" value="EJT80778"/>
    <property type="gene ID" value="GGTG_00772"/>
</dbReference>
<dbReference type="GeneID" id="20341230"/>
<evidence type="ECO:0000313" key="5">
    <source>
        <dbReference type="Proteomes" id="UP000006039"/>
    </source>
</evidence>
<feature type="region of interest" description="Disordered" evidence="1">
    <location>
        <begin position="406"/>
        <end position="432"/>
    </location>
</feature>
<sequence length="937" mass="106152">MSWLLAPRMETCLSSWPGRHKYKRAMQLRGWLSAGHGGTGRWPNPKAQRPVRKKDSRDCLALAFIILNTASTNLAHEMLCAFCDGLSISLLMDLVDIDEVGWPHRFPQKAFYQHHASIEDLVESADGGCEICQTIVACAKFEPDWKHGTHFAWVEASSKSGDSTDVKICLSTSYRSDDDETMTFDLLHVQFGRQKHPDYHHDAVADDPSEFRADPVPMEITVPIDNPGSVLLGKNQSRVGRRELDFDLASDFNFDIARSWITNCIENHENCPGLRTYELPTRLVYTGLEPDWSRLRLVQPPKGAKGQYGALTHCWGPDKIATRLLKSNLANFLEHIPFSDLSKNFQDTLIIANEVGCPYVWIDCLCIIQDDSEDWQTESAKMTEVYSHATLTISASASPGSAAGIFNQYSSSPDTKGDGRHPSAEHRENSTTMRVFPKSSPDNTVVKIGPNVYPQAHIKPYRYMDPDVYEVVSENLDSIESSGPLSSRAWTLQEKVLSPRRLIYGQKQIYWQCVSVWASADALPGALLDTSADHVILLLALHDPTYDWESMASDRMRRNLKRDYYGLAWDFQSRDLTFGEDKLPAFSGIARTFLRFFGGEYLAGIWSTDIHNGLMWSGDSSNAWEKFYRAPTWSWASRDGPADFLTGGPRGHYREKCLCPESPDLEVLGHEICPSEPSNPYGQIKDAKLFVRGHTKRLIRSRRHLWQTRTEDKTSVGSTYSMHWDDNVRLPEEEIFRTTLDGEDVFLVLGDDDPSSFCLSQTPEMEFLVVFVATITNHVCKAGPSTARPPTRGEPDAEAYDGTETESAEDDAEACSQKGHDEESQETCEKKEKEGVKEEARPISFLEAAMSDVSLWMWTEDSAQPYAEWEREDWYRFNADWDPEVDNWGYFHLVLLVLVPDSDGGDPCAYRREGIIELPRMTWEYVRSWKVENLTLV</sequence>
<feature type="compositionally biased region" description="Basic and acidic residues" evidence="1">
    <location>
        <begin position="415"/>
        <end position="429"/>
    </location>
</feature>
<dbReference type="STRING" id="644352.J3NHN5"/>
<evidence type="ECO:0000259" key="2">
    <source>
        <dbReference type="Pfam" id="PF06985"/>
    </source>
</evidence>
<reference evidence="4" key="5">
    <citation type="submission" date="2018-04" db="UniProtKB">
        <authorList>
            <consortium name="EnsemblFungi"/>
        </authorList>
    </citation>
    <scope>IDENTIFICATION</scope>
    <source>
        <strain evidence="4">R3-111a-1</strain>
    </source>
</reference>
<proteinExistence type="predicted"/>
<reference evidence="3" key="3">
    <citation type="submission" date="2010-09" db="EMBL/GenBank/DDBJ databases">
        <title>Annotation of Gaeumannomyces graminis var. tritici R3-111a-1.</title>
        <authorList>
            <consortium name="The Broad Institute Genome Sequencing Platform"/>
            <person name="Ma L.-J."/>
            <person name="Dead R."/>
            <person name="Young S.K."/>
            <person name="Zeng Q."/>
            <person name="Gargeya S."/>
            <person name="Fitzgerald M."/>
            <person name="Haas B."/>
            <person name="Abouelleil A."/>
            <person name="Alvarado L."/>
            <person name="Arachchi H.M."/>
            <person name="Berlin A."/>
            <person name="Brown A."/>
            <person name="Chapman S.B."/>
            <person name="Chen Z."/>
            <person name="Dunbar C."/>
            <person name="Freedman E."/>
            <person name="Gearin G."/>
            <person name="Gellesch M."/>
            <person name="Goldberg J."/>
            <person name="Griggs A."/>
            <person name="Gujja S."/>
            <person name="Heiman D."/>
            <person name="Howarth C."/>
            <person name="Larson L."/>
            <person name="Lui A."/>
            <person name="MacDonald P.J.P."/>
            <person name="Mehta T."/>
            <person name="Montmayeur A."/>
            <person name="Murphy C."/>
            <person name="Neiman D."/>
            <person name="Pearson M."/>
            <person name="Priest M."/>
            <person name="Roberts A."/>
            <person name="Saif S."/>
            <person name="Shea T."/>
            <person name="Shenoy N."/>
            <person name="Sisk P."/>
            <person name="Stolte C."/>
            <person name="Sykes S."/>
            <person name="Yandava C."/>
            <person name="Wortman J."/>
            <person name="Nusbaum C."/>
            <person name="Birren B."/>
        </authorList>
    </citation>
    <scope>NUCLEOTIDE SEQUENCE</scope>
    <source>
        <strain evidence="3">R3-111a-1</strain>
    </source>
</reference>
<dbReference type="eggNOG" id="ENOG502SICY">
    <property type="taxonomic scope" value="Eukaryota"/>
</dbReference>
<dbReference type="InterPro" id="IPR010730">
    <property type="entry name" value="HET"/>
</dbReference>
<dbReference type="Proteomes" id="UP000006039">
    <property type="component" value="Unassembled WGS sequence"/>
</dbReference>
<name>J3NHN5_GAET3</name>
<accession>J3NHN5</accession>
<dbReference type="HOGENOM" id="CLU_002639_2_12_1"/>
<feature type="compositionally biased region" description="Acidic residues" evidence="1">
    <location>
        <begin position="796"/>
        <end position="813"/>
    </location>
</feature>
<evidence type="ECO:0000313" key="3">
    <source>
        <dbReference type="EMBL" id="EJT80778.1"/>
    </source>
</evidence>
<evidence type="ECO:0000256" key="1">
    <source>
        <dbReference type="SAM" id="MobiDB-lite"/>
    </source>
</evidence>
<dbReference type="VEuPathDB" id="FungiDB:GGTG_00772"/>
<dbReference type="PANTHER" id="PTHR33112">
    <property type="entry name" value="DOMAIN PROTEIN, PUTATIVE-RELATED"/>
    <property type="match status" value="1"/>
</dbReference>
<dbReference type="PANTHER" id="PTHR33112:SF16">
    <property type="entry name" value="HETEROKARYON INCOMPATIBILITY DOMAIN-CONTAINING PROTEIN"/>
    <property type="match status" value="1"/>
</dbReference>
<gene>
    <name evidence="4" type="primary">20341230</name>
    <name evidence="3" type="ORF">GGTG_00772</name>
</gene>
<reference evidence="4" key="4">
    <citation type="journal article" date="2015" name="G3 (Bethesda)">
        <title>Genome sequences of three phytopathogenic species of the Magnaporthaceae family of fungi.</title>
        <authorList>
            <person name="Okagaki L.H."/>
            <person name="Nunes C.C."/>
            <person name="Sailsbery J."/>
            <person name="Clay B."/>
            <person name="Brown D."/>
            <person name="John T."/>
            <person name="Oh Y."/>
            <person name="Young N."/>
            <person name="Fitzgerald M."/>
            <person name="Haas B.J."/>
            <person name="Zeng Q."/>
            <person name="Young S."/>
            <person name="Adiconis X."/>
            <person name="Fan L."/>
            <person name="Levin J.Z."/>
            <person name="Mitchell T.K."/>
            <person name="Okubara P.A."/>
            <person name="Farman M.L."/>
            <person name="Kohn L.M."/>
            <person name="Birren B."/>
            <person name="Ma L.-J."/>
            <person name="Dean R.A."/>
        </authorList>
    </citation>
    <scope>NUCLEOTIDE SEQUENCE</scope>
    <source>
        <strain evidence="4">R3-111a-1</strain>
    </source>
</reference>
<dbReference type="EMBL" id="GL385395">
    <property type="protein sequence ID" value="EJT80778.1"/>
    <property type="molecule type" value="Genomic_DNA"/>
</dbReference>
<organism evidence="3">
    <name type="scientific">Gaeumannomyces tritici (strain R3-111a-1)</name>
    <name type="common">Wheat and barley take-all root rot fungus</name>
    <name type="synonym">Gaeumannomyces graminis var. tritici</name>
    <dbReference type="NCBI Taxonomy" id="644352"/>
    <lineage>
        <taxon>Eukaryota</taxon>
        <taxon>Fungi</taxon>
        <taxon>Dikarya</taxon>
        <taxon>Ascomycota</taxon>
        <taxon>Pezizomycotina</taxon>
        <taxon>Sordariomycetes</taxon>
        <taxon>Sordariomycetidae</taxon>
        <taxon>Magnaporthales</taxon>
        <taxon>Magnaporthaceae</taxon>
        <taxon>Gaeumannomyces</taxon>
    </lineage>
</organism>
<feature type="compositionally biased region" description="Basic and acidic residues" evidence="1">
    <location>
        <begin position="818"/>
        <end position="835"/>
    </location>
</feature>
<reference evidence="3" key="2">
    <citation type="submission" date="2010-07" db="EMBL/GenBank/DDBJ databases">
        <authorList>
            <consortium name="The Broad Institute Genome Sequencing Platform"/>
            <consortium name="Broad Institute Genome Sequencing Center for Infectious Disease"/>
            <person name="Ma L.-J."/>
            <person name="Dead R."/>
            <person name="Young S."/>
            <person name="Zeng Q."/>
            <person name="Koehrsen M."/>
            <person name="Alvarado L."/>
            <person name="Berlin A."/>
            <person name="Chapman S.B."/>
            <person name="Chen Z."/>
            <person name="Freedman E."/>
            <person name="Gellesch M."/>
            <person name="Goldberg J."/>
            <person name="Griggs A."/>
            <person name="Gujja S."/>
            <person name="Heilman E.R."/>
            <person name="Heiman D."/>
            <person name="Hepburn T."/>
            <person name="Howarth C."/>
            <person name="Jen D."/>
            <person name="Larson L."/>
            <person name="Mehta T."/>
            <person name="Neiman D."/>
            <person name="Pearson M."/>
            <person name="Roberts A."/>
            <person name="Saif S."/>
            <person name="Shea T."/>
            <person name="Shenoy N."/>
            <person name="Sisk P."/>
            <person name="Stolte C."/>
            <person name="Sykes S."/>
            <person name="Walk T."/>
            <person name="White J."/>
            <person name="Yandava C."/>
            <person name="Haas B."/>
            <person name="Nusbaum C."/>
            <person name="Birren B."/>
        </authorList>
    </citation>
    <scope>NUCLEOTIDE SEQUENCE</scope>
    <source>
        <strain evidence="3">R3-111a-1</strain>
    </source>
</reference>
<dbReference type="RefSeq" id="XP_009216787.1">
    <property type="nucleotide sequence ID" value="XM_009218523.1"/>
</dbReference>
<dbReference type="AlphaFoldDB" id="J3NHN5"/>
<dbReference type="Pfam" id="PF06985">
    <property type="entry name" value="HET"/>
    <property type="match status" value="1"/>
</dbReference>
<feature type="region of interest" description="Disordered" evidence="1">
    <location>
        <begin position="781"/>
        <end position="835"/>
    </location>
</feature>
<evidence type="ECO:0000313" key="4">
    <source>
        <dbReference type="EnsemblFungi" id="EJT80778"/>
    </source>
</evidence>
<reference evidence="5" key="1">
    <citation type="submission" date="2010-07" db="EMBL/GenBank/DDBJ databases">
        <title>The genome sequence of Gaeumannomyces graminis var. tritici strain R3-111a-1.</title>
        <authorList>
            <consortium name="The Broad Institute Genome Sequencing Platform"/>
            <person name="Ma L.-J."/>
            <person name="Dead R."/>
            <person name="Young S."/>
            <person name="Zeng Q."/>
            <person name="Koehrsen M."/>
            <person name="Alvarado L."/>
            <person name="Berlin A."/>
            <person name="Chapman S.B."/>
            <person name="Chen Z."/>
            <person name="Freedman E."/>
            <person name="Gellesch M."/>
            <person name="Goldberg J."/>
            <person name="Griggs A."/>
            <person name="Gujja S."/>
            <person name="Heilman E.R."/>
            <person name="Heiman D."/>
            <person name="Hepburn T."/>
            <person name="Howarth C."/>
            <person name="Jen D."/>
            <person name="Larson L."/>
            <person name="Mehta T."/>
            <person name="Neiman D."/>
            <person name="Pearson M."/>
            <person name="Roberts A."/>
            <person name="Saif S."/>
            <person name="Shea T."/>
            <person name="Shenoy N."/>
            <person name="Sisk P."/>
            <person name="Stolte C."/>
            <person name="Sykes S."/>
            <person name="Walk T."/>
            <person name="White J."/>
            <person name="Yandava C."/>
            <person name="Haas B."/>
            <person name="Nusbaum C."/>
            <person name="Birren B."/>
        </authorList>
    </citation>
    <scope>NUCLEOTIDE SEQUENCE [LARGE SCALE GENOMIC DNA]</scope>
    <source>
        <strain evidence="5">R3-111a-1</strain>
    </source>
</reference>
<feature type="domain" description="Heterokaryon incompatibility" evidence="2">
    <location>
        <begin position="308"/>
        <end position="494"/>
    </location>
</feature>
<protein>
    <recommendedName>
        <fullName evidence="2">Heterokaryon incompatibility domain-containing protein</fullName>
    </recommendedName>
</protein>
<keyword evidence="5" id="KW-1185">Reference proteome</keyword>
<dbReference type="OrthoDB" id="5362512at2759"/>